<organism evidence="2 3">
    <name type="scientific">Staphylococcus pettenkoferi</name>
    <dbReference type="NCBI Taxonomy" id="170573"/>
    <lineage>
        <taxon>Bacteria</taxon>
        <taxon>Bacillati</taxon>
        <taxon>Bacillota</taxon>
        <taxon>Bacilli</taxon>
        <taxon>Bacillales</taxon>
        <taxon>Staphylococcaceae</taxon>
        <taxon>Staphylococcus</taxon>
    </lineage>
</organism>
<dbReference type="RefSeq" id="WP_268210125.1">
    <property type="nucleotide sequence ID" value="NZ_JANSKK010000017.1"/>
</dbReference>
<proteinExistence type="predicted"/>
<dbReference type="InterPro" id="IPR003447">
    <property type="entry name" value="FEMABX"/>
</dbReference>
<protein>
    <submittedName>
        <fullName evidence="2">Uncharacterized protein</fullName>
    </submittedName>
</protein>
<dbReference type="GO" id="GO:0016755">
    <property type="term" value="F:aminoacyltransferase activity"/>
    <property type="evidence" value="ECO:0007669"/>
    <property type="project" value="InterPro"/>
</dbReference>
<sequence length="54" mass="6364">MKLFFEEHDQDQRKSLRKMMKVHDQQEAPNHKWVPYVIGGIILVIAGSAYYLFG</sequence>
<name>A0A9Q4DAK4_9STAP</name>
<gene>
    <name evidence="2" type="ORF">NW112_09220</name>
</gene>
<comment type="caution">
    <text evidence="2">The sequence shown here is derived from an EMBL/GenBank/DDBJ whole genome shotgun (WGS) entry which is preliminary data.</text>
</comment>
<dbReference type="EMBL" id="JANSKX010000032">
    <property type="protein sequence ID" value="MCY1595416.1"/>
    <property type="molecule type" value="Genomic_DNA"/>
</dbReference>
<accession>A0A9Q4DAK4</accession>
<evidence type="ECO:0000256" key="1">
    <source>
        <dbReference type="SAM" id="Phobius"/>
    </source>
</evidence>
<keyword evidence="1" id="KW-0472">Membrane</keyword>
<evidence type="ECO:0000313" key="3">
    <source>
        <dbReference type="Proteomes" id="UP001081438"/>
    </source>
</evidence>
<keyword evidence="1" id="KW-0812">Transmembrane</keyword>
<feature type="transmembrane region" description="Helical" evidence="1">
    <location>
        <begin position="33"/>
        <end position="53"/>
    </location>
</feature>
<dbReference type="AlphaFoldDB" id="A0A9Q4DAK4"/>
<reference evidence="2" key="1">
    <citation type="journal article" date="2022" name="Int. J. Mol. Sci.">
        <title>Phenotypic and genotypic virulence characterisation of Staphylococcus pettenkoferi strains isolated from human bloodstream and diabetic foot infections.</title>
        <authorList>
            <person name="Magnan C."/>
        </authorList>
    </citation>
    <scope>NUCLEOTIDE SEQUENCE</scope>
    <source>
        <strain evidence="2">NSP020P</strain>
    </source>
</reference>
<dbReference type="PROSITE" id="PS51191">
    <property type="entry name" value="FEMABX"/>
    <property type="match status" value="1"/>
</dbReference>
<evidence type="ECO:0000313" key="2">
    <source>
        <dbReference type="EMBL" id="MCY1595416.1"/>
    </source>
</evidence>
<keyword evidence="1" id="KW-1133">Transmembrane helix</keyword>
<dbReference type="GO" id="GO:0044038">
    <property type="term" value="P:cell wall macromolecule biosynthetic process"/>
    <property type="evidence" value="ECO:0007669"/>
    <property type="project" value="InterPro"/>
</dbReference>
<dbReference type="Proteomes" id="UP001081438">
    <property type="component" value="Unassembled WGS sequence"/>
</dbReference>